<name>A0ABY4I5D9_CHIFI</name>
<gene>
    <name evidence="3" type="ORF">MYF79_01535</name>
</gene>
<dbReference type="Pfam" id="PF00144">
    <property type="entry name" value="Beta-lactamase"/>
    <property type="match status" value="1"/>
</dbReference>
<evidence type="ECO:0000313" key="3">
    <source>
        <dbReference type="EMBL" id="UPK69971.1"/>
    </source>
</evidence>
<dbReference type="EMBL" id="CP095855">
    <property type="protein sequence ID" value="UPK69971.1"/>
    <property type="molecule type" value="Genomic_DNA"/>
</dbReference>
<dbReference type="RefSeq" id="WP_247812234.1">
    <property type="nucleotide sequence ID" value="NZ_CP095855.1"/>
</dbReference>
<keyword evidence="4" id="KW-1185">Reference proteome</keyword>
<feature type="domain" description="Beta-lactamase-related" evidence="2">
    <location>
        <begin position="54"/>
        <end position="340"/>
    </location>
</feature>
<dbReference type="InterPro" id="IPR050789">
    <property type="entry name" value="Diverse_Enzym_Activities"/>
</dbReference>
<dbReference type="InterPro" id="IPR001466">
    <property type="entry name" value="Beta-lactam-related"/>
</dbReference>
<dbReference type="SUPFAM" id="SSF56601">
    <property type="entry name" value="beta-lactamase/transpeptidase-like"/>
    <property type="match status" value="1"/>
</dbReference>
<evidence type="ECO:0000256" key="1">
    <source>
        <dbReference type="SAM" id="SignalP"/>
    </source>
</evidence>
<keyword evidence="1" id="KW-0732">Signal</keyword>
<dbReference type="Gene3D" id="3.40.710.10">
    <property type="entry name" value="DD-peptidase/beta-lactamase superfamily"/>
    <property type="match status" value="1"/>
</dbReference>
<dbReference type="PROSITE" id="PS51257">
    <property type="entry name" value="PROKAR_LIPOPROTEIN"/>
    <property type="match status" value="1"/>
</dbReference>
<feature type="chain" id="PRO_5045739438" evidence="1">
    <location>
        <begin position="21"/>
        <end position="360"/>
    </location>
</feature>
<organism evidence="3 4">
    <name type="scientific">Chitinophaga filiformis</name>
    <name type="common">Myxococcus filiformis</name>
    <name type="synonym">Flexibacter filiformis</name>
    <dbReference type="NCBI Taxonomy" id="104663"/>
    <lineage>
        <taxon>Bacteria</taxon>
        <taxon>Pseudomonadati</taxon>
        <taxon>Bacteroidota</taxon>
        <taxon>Chitinophagia</taxon>
        <taxon>Chitinophagales</taxon>
        <taxon>Chitinophagaceae</taxon>
        <taxon>Chitinophaga</taxon>
    </lineage>
</organism>
<dbReference type="PANTHER" id="PTHR43283">
    <property type="entry name" value="BETA-LACTAMASE-RELATED"/>
    <property type="match status" value="1"/>
</dbReference>
<evidence type="ECO:0000259" key="2">
    <source>
        <dbReference type="Pfam" id="PF00144"/>
    </source>
</evidence>
<evidence type="ECO:0000313" key="4">
    <source>
        <dbReference type="Proteomes" id="UP000830198"/>
    </source>
</evidence>
<protein>
    <submittedName>
        <fullName evidence="3">Beta-lactamase family protein</fullName>
    </submittedName>
</protein>
<dbReference type="PANTHER" id="PTHR43283:SF3">
    <property type="entry name" value="BETA-LACTAMASE FAMILY PROTEIN (AFU_ORTHOLOGUE AFUA_5G07500)"/>
    <property type="match status" value="1"/>
</dbReference>
<dbReference type="InterPro" id="IPR012338">
    <property type="entry name" value="Beta-lactam/transpept-like"/>
</dbReference>
<feature type="signal peptide" evidence="1">
    <location>
        <begin position="1"/>
        <end position="20"/>
    </location>
</feature>
<sequence>MKRFFLLTMLTVIVLLACSADDTARPPASGGKYDFSAVDRYIEDNLGVYNNHIVVLISRNGELIYHKEINMTANTNFPIASASKWLSAAVIMSLVDDRKLVLDDSVGRFLPVFSQYGKGGITIRQLFSHTAGFAGDENATNLRNKYEYRRNLTLAQAVDSIAVYTPLANTPGAAFSYGSTSMQIAGRIAEIVSGKSWQVLFNEKIGKPCEMNAVYSTTNILNPLIAGGVHTTANDYLNFLEMLENKGRFNGRQVLSTQAIDQMMKDQTNNAVIRSTPYPANPFATYPLSVVRYGIGNWLDVVDASGHVQESSSPGLFGTHPWQDTRHHLVGIIFTRTSGKKSNQVSLRIRQMVRDIVDKG</sequence>
<proteinExistence type="predicted"/>
<reference evidence="3 4" key="1">
    <citation type="submission" date="2022-04" db="EMBL/GenBank/DDBJ databases">
        <title>The arsenic-methylating capacity of Chitinophaga filiformis YT5 during chitin decomposition.</title>
        <authorList>
            <person name="Chen G."/>
            <person name="Liang Y."/>
        </authorList>
    </citation>
    <scope>NUCLEOTIDE SEQUENCE [LARGE SCALE GENOMIC DNA]</scope>
    <source>
        <strain evidence="3 4">YT5</strain>
    </source>
</reference>
<accession>A0ABY4I5D9</accession>
<dbReference type="Proteomes" id="UP000830198">
    <property type="component" value="Chromosome"/>
</dbReference>